<dbReference type="Gene3D" id="3.40.50.450">
    <property type="match status" value="1"/>
</dbReference>
<dbReference type="KEGG" id="meiy:MIN45_P2231"/>
<dbReference type="PANTHER" id="PTHR43393">
    <property type="entry name" value="CYTOKININ RIBOSIDE 5'-MONOPHOSPHATE PHOSPHORIBOHYDROLASE"/>
    <property type="match status" value="1"/>
</dbReference>
<protein>
    <recommendedName>
        <fullName evidence="3">AMP nucleosidase</fullName>
        <ecNumber evidence="2">3.2.2.4</ecNumber>
    </recommendedName>
    <alternativeName>
        <fullName evidence="3">AMP nucleosidase</fullName>
    </alternativeName>
</protein>
<dbReference type="GO" id="GO:0009691">
    <property type="term" value="P:cytokinin biosynthetic process"/>
    <property type="evidence" value="ECO:0007669"/>
    <property type="project" value="InterPro"/>
</dbReference>
<dbReference type="EC" id="3.2.2.4" evidence="2"/>
<evidence type="ECO:0000313" key="5">
    <source>
        <dbReference type="EMBL" id="BCX89858.1"/>
    </source>
</evidence>
<dbReference type="InterPro" id="IPR005269">
    <property type="entry name" value="LOG"/>
</dbReference>
<evidence type="ECO:0000256" key="1">
    <source>
        <dbReference type="ARBA" id="ARBA00000274"/>
    </source>
</evidence>
<evidence type="ECO:0000313" key="6">
    <source>
        <dbReference type="Proteomes" id="UP001321450"/>
    </source>
</evidence>
<dbReference type="InterPro" id="IPR052341">
    <property type="entry name" value="LOG_family_nucleotidases"/>
</dbReference>
<evidence type="ECO:0000256" key="4">
    <source>
        <dbReference type="SAM" id="MobiDB-lite"/>
    </source>
</evidence>
<dbReference type="SUPFAM" id="SSF102405">
    <property type="entry name" value="MCP/YpsA-like"/>
    <property type="match status" value="1"/>
</dbReference>
<keyword evidence="6" id="KW-1185">Reference proteome</keyword>
<reference evidence="6" key="1">
    <citation type="journal article" date="2024" name="Int. J. Syst. Evol. Microbiol.">
        <title>Methylomarinovum tepidoasis sp. nov., a moderately thermophilic methanotroph of the family Methylothermaceae isolated from a deep-sea hydrothermal field.</title>
        <authorList>
            <person name="Hirayama H."/>
            <person name="Takaki Y."/>
            <person name="Abe M."/>
            <person name="Miyazaki M."/>
            <person name="Uematsu K."/>
            <person name="Matsui Y."/>
            <person name="Takai K."/>
        </authorList>
    </citation>
    <scope>NUCLEOTIDE SEQUENCE [LARGE SCALE GENOMIC DNA]</scope>
    <source>
        <strain evidence="6">IN45</strain>
    </source>
</reference>
<proteinExistence type="predicted"/>
<sequence>MRMQDDPEFVQTSSLVPSPPGPRHREPLPWQVPKPPEEDPDAPARVQQILASPSYRPAIADLAFLNSYETRPVRLQLDYLKPELGLQQAGVRNTIVVFGSTRISEPLAARRKLAVLKEALARRPDNAELKRRVKVAERIVAKSRYYEVAREFGRLVGKSGHGPLDCRLVVMTGGGPGIMEAANRGAFDVGAKSVGLNITLPHEQFPNPYITPELCFQFHYFALRKMHFLLRAKALVVFPGGFGTLDELFETLTLIQTRKIKPVPVVLVGREYWQKVIDFDFLVEEGTIDPEDRELFWYAETAQEIWDGITWWYESSGEPLINGEIYPLKPED</sequence>
<dbReference type="EMBL" id="AP024718">
    <property type="protein sequence ID" value="BCX89858.1"/>
    <property type="molecule type" value="Genomic_DNA"/>
</dbReference>
<dbReference type="GO" id="GO:0008714">
    <property type="term" value="F:AMP nucleosidase activity"/>
    <property type="evidence" value="ECO:0007669"/>
    <property type="project" value="UniProtKB-EC"/>
</dbReference>
<dbReference type="InterPro" id="IPR031100">
    <property type="entry name" value="LOG_fam"/>
</dbReference>
<dbReference type="Pfam" id="PF03641">
    <property type="entry name" value="Lysine_decarbox"/>
    <property type="match status" value="1"/>
</dbReference>
<evidence type="ECO:0000256" key="3">
    <source>
        <dbReference type="ARBA" id="ARBA00031983"/>
    </source>
</evidence>
<dbReference type="NCBIfam" id="TIGR00730">
    <property type="entry name" value="Rossman fold protein, TIGR00730 family"/>
    <property type="match status" value="1"/>
</dbReference>
<dbReference type="PANTHER" id="PTHR43393:SF3">
    <property type="entry name" value="LYSINE DECARBOXYLASE-LIKE PROTEIN"/>
    <property type="match status" value="1"/>
</dbReference>
<organism evidence="5 6">
    <name type="scientific">Methylomarinovum tepidoasis</name>
    <dbReference type="NCBI Taxonomy" id="2840183"/>
    <lineage>
        <taxon>Bacteria</taxon>
        <taxon>Pseudomonadati</taxon>
        <taxon>Pseudomonadota</taxon>
        <taxon>Gammaproteobacteria</taxon>
        <taxon>Methylococcales</taxon>
        <taxon>Methylothermaceae</taxon>
        <taxon>Methylomarinovum</taxon>
    </lineage>
</organism>
<name>A0AAU9CHT8_9GAMM</name>
<dbReference type="GO" id="GO:0005829">
    <property type="term" value="C:cytosol"/>
    <property type="evidence" value="ECO:0007669"/>
    <property type="project" value="TreeGrafter"/>
</dbReference>
<evidence type="ECO:0000256" key="2">
    <source>
        <dbReference type="ARBA" id="ARBA00011985"/>
    </source>
</evidence>
<dbReference type="Proteomes" id="UP001321450">
    <property type="component" value="Chromosome"/>
</dbReference>
<comment type="catalytic activity">
    <reaction evidence="1">
        <text>AMP + H2O = D-ribose 5-phosphate + adenine</text>
        <dbReference type="Rhea" id="RHEA:20129"/>
        <dbReference type="ChEBI" id="CHEBI:15377"/>
        <dbReference type="ChEBI" id="CHEBI:16708"/>
        <dbReference type="ChEBI" id="CHEBI:78346"/>
        <dbReference type="ChEBI" id="CHEBI:456215"/>
        <dbReference type="EC" id="3.2.2.4"/>
    </reaction>
</comment>
<feature type="region of interest" description="Disordered" evidence="4">
    <location>
        <begin position="1"/>
        <end position="42"/>
    </location>
</feature>
<accession>A0AAU9CHT8</accession>
<dbReference type="AlphaFoldDB" id="A0AAU9CHT8"/>
<gene>
    <name evidence="5" type="ORF">MIN45_P2231</name>
</gene>